<dbReference type="SUPFAM" id="SSF52009">
    <property type="entry name" value="Phosphohistidine domain"/>
    <property type="match status" value="1"/>
</dbReference>
<dbReference type="InterPro" id="IPR024692">
    <property type="entry name" value="PTS_EI"/>
</dbReference>
<evidence type="ECO:0000256" key="9">
    <source>
        <dbReference type="ARBA" id="ARBA00022490"/>
    </source>
</evidence>
<keyword evidence="24" id="KW-0670">Pyruvate</keyword>
<evidence type="ECO:0000256" key="17">
    <source>
        <dbReference type="PIRNR" id="PIRNR000732"/>
    </source>
</evidence>
<dbReference type="AlphaFoldDB" id="A0A2N9X9U8"/>
<dbReference type="InterPro" id="IPR023151">
    <property type="entry name" value="PEP_util_CS"/>
</dbReference>
<evidence type="ECO:0000313" key="24">
    <source>
        <dbReference type="EMBL" id="PIT42269.1"/>
    </source>
</evidence>
<evidence type="ECO:0000256" key="15">
    <source>
        <dbReference type="ARBA" id="ARBA00022842"/>
    </source>
</evidence>
<gene>
    <name evidence="24" type="ORF">BHC54_00375</name>
</gene>
<dbReference type="GO" id="GO:0046872">
    <property type="term" value="F:metal ion binding"/>
    <property type="evidence" value="ECO:0007669"/>
    <property type="project" value="UniProtKB-KW"/>
</dbReference>
<keyword evidence="10 17" id="KW-0762">Sugar transport</keyword>
<dbReference type="PANTHER" id="PTHR46244:SF3">
    <property type="entry name" value="PHOSPHOENOLPYRUVATE-PROTEIN PHOSPHOTRANSFERASE"/>
    <property type="match status" value="1"/>
</dbReference>
<protein>
    <recommendedName>
        <fullName evidence="7 17">Phosphoenolpyruvate-protein phosphotransferase</fullName>
        <ecNumber evidence="6 17">2.7.3.9</ecNumber>
    </recommendedName>
    <alternativeName>
        <fullName evidence="16 17">Phosphotransferase system, enzyme I</fullName>
    </alternativeName>
</protein>
<feature type="domain" description="PEP-utilising enzyme mobile" evidence="21">
    <location>
        <begin position="158"/>
        <end position="231"/>
    </location>
</feature>
<evidence type="ECO:0000256" key="4">
    <source>
        <dbReference type="ARBA" id="ARBA00004496"/>
    </source>
</evidence>
<evidence type="ECO:0000256" key="13">
    <source>
        <dbReference type="ARBA" id="ARBA00022723"/>
    </source>
</evidence>
<evidence type="ECO:0000256" key="10">
    <source>
        <dbReference type="ARBA" id="ARBA00022597"/>
    </source>
</evidence>
<evidence type="ECO:0000256" key="3">
    <source>
        <dbReference type="ARBA" id="ARBA00002728"/>
    </source>
</evidence>
<dbReference type="PROSITE" id="PS00742">
    <property type="entry name" value="PEP_ENZYMES_2"/>
    <property type="match status" value="1"/>
</dbReference>
<feature type="binding site" evidence="19">
    <location>
        <begin position="460"/>
        <end position="461"/>
    </location>
    <ligand>
        <name>phosphoenolpyruvate</name>
        <dbReference type="ChEBI" id="CHEBI:58702"/>
    </ligand>
</feature>
<comment type="function">
    <text evidence="3 17">General (non sugar-specific) component of the phosphoenolpyruvate-dependent sugar phosphotransferase system (sugar PTS). This major carbohydrate active-transport system catalyzes the phosphorylation of incoming sugar substrates concomitantly with their translocation across the cell membrane. Enzyme I transfers the phosphoryl group from phosphoenolpyruvate (PEP) to the phosphoryl carrier protein (HPr).</text>
</comment>
<dbReference type="EC" id="2.7.3.9" evidence="6 17"/>
<dbReference type="EMBL" id="MEIL01000002">
    <property type="protein sequence ID" value="PIT42269.1"/>
    <property type="molecule type" value="Genomic_DNA"/>
</dbReference>
<dbReference type="InterPro" id="IPR008731">
    <property type="entry name" value="PTS_EIN"/>
</dbReference>
<sequence length="585" mass="65461">MCIVLHGVAVGTGVAIGRAHLVVRGMDDVPHRDLSIEEIPAEIARYEQAIKTTRRQLEQLRTDIPQNAPSELGAFISLHLMLLGDVSLSREPVDIIKEKCINAEWALKLQTDKLAEQFDAIEDNYLRARKQDMLQVVERIFKNLIGLSTEVITEAEDFEEDTILVAHDLSPADTVFFKDSRIAAFVTDAGGPTSHTAILGRSLDIPSVIALGYARELINEDELIIVDGSMGVVIIAPDDVILKEYRRRLREFRSLKRQLNKLKNTAATTLDGINIELLGNIESVNDIKSLNNLGVDGIGLYRSEFFYLNRDALPTEEELYTEYADVVKKLKGKPLTIRTIDLGVDKNPRWFGPSHTMNPALGLTGIRLCLAEPVMFRTQMRAIMRAAVLGPVRMMWPMISSVTEIQQCLTHLNTAKQQLNDRFQKFDEKIQVGAMIEIPSAALTVNSILKLIDFVSVGTNDLIQYTLAADRNDESVSYLYQPGHPAVLKLLLHVIRTAVRLNKPVSICGEMAGDAQYTRLLMAMGLRRFSMNANNILAVKNQIIQSDLLMLENEVQKILRNDDPDKALKLLKKFNSSHELADSVE</sequence>
<keyword evidence="8 17" id="KW-0813">Transport</keyword>
<name>A0A2N9X9U8_9NEIS</name>
<dbReference type="InterPro" id="IPR036637">
    <property type="entry name" value="Phosphohistidine_dom_sf"/>
</dbReference>
<dbReference type="InterPro" id="IPR015813">
    <property type="entry name" value="Pyrv/PenolPyrv_kinase-like_dom"/>
</dbReference>
<evidence type="ECO:0000259" key="21">
    <source>
        <dbReference type="Pfam" id="PF00391"/>
    </source>
</evidence>
<dbReference type="InterPro" id="IPR036618">
    <property type="entry name" value="PtsI_HPr-bd_sf"/>
</dbReference>
<evidence type="ECO:0000256" key="12">
    <source>
        <dbReference type="ARBA" id="ARBA00022683"/>
    </source>
</evidence>
<evidence type="ECO:0000259" key="22">
    <source>
        <dbReference type="Pfam" id="PF02896"/>
    </source>
</evidence>
<feature type="binding site" evidence="19">
    <location>
        <position position="338"/>
    </location>
    <ligand>
        <name>phosphoenolpyruvate</name>
        <dbReference type="ChEBI" id="CHEBI:58702"/>
    </ligand>
</feature>
<feature type="binding site" evidence="19">
    <location>
        <position position="302"/>
    </location>
    <ligand>
        <name>phosphoenolpyruvate</name>
        <dbReference type="ChEBI" id="CHEBI:58702"/>
    </ligand>
</feature>
<keyword evidence="25" id="KW-1185">Reference proteome</keyword>
<dbReference type="RefSeq" id="WP_100151414.1">
    <property type="nucleotide sequence ID" value="NZ_MEIL01000002.1"/>
</dbReference>
<dbReference type="Pfam" id="PF02896">
    <property type="entry name" value="PEP-utilizers_C"/>
    <property type="match status" value="1"/>
</dbReference>
<dbReference type="InterPro" id="IPR040442">
    <property type="entry name" value="Pyrv_kinase-like_dom_sf"/>
</dbReference>
<evidence type="ECO:0000256" key="6">
    <source>
        <dbReference type="ARBA" id="ARBA00012232"/>
    </source>
</evidence>
<dbReference type="Gene3D" id="3.20.20.60">
    <property type="entry name" value="Phosphoenolpyruvate-binding domains"/>
    <property type="match status" value="1"/>
</dbReference>
<evidence type="ECO:0000256" key="18">
    <source>
        <dbReference type="PIRSR" id="PIRSR000732-1"/>
    </source>
</evidence>
<dbReference type="GO" id="GO:0008965">
    <property type="term" value="F:phosphoenolpyruvate-protein phosphotransferase activity"/>
    <property type="evidence" value="ECO:0007669"/>
    <property type="project" value="UniProtKB-EC"/>
</dbReference>
<comment type="catalytic activity">
    <reaction evidence="1 17">
        <text>L-histidyl-[protein] + phosphoenolpyruvate = N(pros)-phospho-L-histidyl-[protein] + pyruvate</text>
        <dbReference type="Rhea" id="RHEA:23880"/>
        <dbReference type="Rhea" id="RHEA-COMP:9745"/>
        <dbReference type="Rhea" id="RHEA-COMP:9746"/>
        <dbReference type="ChEBI" id="CHEBI:15361"/>
        <dbReference type="ChEBI" id="CHEBI:29979"/>
        <dbReference type="ChEBI" id="CHEBI:58702"/>
        <dbReference type="ChEBI" id="CHEBI:64837"/>
        <dbReference type="EC" id="2.7.3.9"/>
    </reaction>
</comment>
<dbReference type="Gene3D" id="3.50.30.10">
    <property type="entry name" value="Phosphohistidine domain"/>
    <property type="match status" value="1"/>
</dbReference>
<dbReference type="InterPro" id="IPR000121">
    <property type="entry name" value="PEP_util_C"/>
</dbReference>
<keyword evidence="12 17" id="KW-0598">Phosphotransferase system</keyword>
<dbReference type="GO" id="GO:0009401">
    <property type="term" value="P:phosphoenolpyruvate-dependent sugar phosphotransferase system"/>
    <property type="evidence" value="ECO:0007669"/>
    <property type="project" value="UniProtKB-KW"/>
</dbReference>
<dbReference type="InterPro" id="IPR006318">
    <property type="entry name" value="PTS_EI-like"/>
</dbReference>
<evidence type="ECO:0000256" key="8">
    <source>
        <dbReference type="ARBA" id="ARBA00022448"/>
    </source>
</evidence>
<feature type="binding site" evidence="19">
    <location>
        <position position="471"/>
    </location>
    <ligand>
        <name>phosphoenolpyruvate</name>
        <dbReference type="ChEBI" id="CHEBI:58702"/>
    </ligand>
</feature>
<evidence type="ECO:0000313" key="25">
    <source>
        <dbReference type="Proteomes" id="UP000230202"/>
    </source>
</evidence>
<evidence type="ECO:0000256" key="11">
    <source>
        <dbReference type="ARBA" id="ARBA00022679"/>
    </source>
</evidence>
<evidence type="ECO:0000256" key="1">
    <source>
        <dbReference type="ARBA" id="ARBA00000683"/>
    </source>
</evidence>
<dbReference type="InterPro" id="IPR050499">
    <property type="entry name" value="PEP-utilizing_PTS_enzyme"/>
</dbReference>
<reference evidence="24" key="1">
    <citation type="journal article" date="2017" name="MBio">
        <title>Type VI secretion-mediated competition in the bee gut microbiome.</title>
        <authorList>
            <person name="Steele M.I."/>
            <person name="Kwong W.K."/>
            <person name="Powell J.E."/>
            <person name="Whiteley M."/>
            <person name="Moran N.A."/>
        </authorList>
    </citation>
    <scope>NUCLEOTIDE SEQUENCE [LARGE SCALE GENOMIC DNA]</scope>
    <source>
        <strain evidence="24">WkB273</strain>
    </source>
</reference>
<evidence type="ECO:0000256" key="2">
    <source>
        <dbReference type="ARBA" id="ARBA00001946"/>
    </source>
</evidence>
<comment type="caution">
    <text evidence="24">The sequence shown here is derived from an EMBL/GenBank/DDBJ whole genome shotgun (WGS) entry which is preliminary data.</text>
</comment>
<keyword evidence="11 17" id="KW-0808">Transferase</keyword>
<feature type="active site" description="Tele-phosphohistidine intermediate" evidence="18">
    <location>
        <position position="195"/>
    </location>
</feature>
<comment type="similarity">
    <text evidence="5 17">Belongs to the PEP-utilizing enzyme family.</text>
</comment>
<evidence type="ECO:0000256" key="7">
    <source>
        <dbReference type="ARBA" id="ARBA00016544"/>
    </source>
</evidence>
<keyword evidence="15 17" id="KW-0460">Magnesium</keyword>
<feature type="binding site" evidence="20">
    <location>
        <position position="461"/>
    </location>
    <ligand>
        <name>Mg(2+)</name>
        <dbReference type="ChEBI" id="CHEBI:18420"/>
    </ligand>
</feature>
<dbReference type="InterPro" id="IPR008279">
    <property type="entry name" value="PEP-util_enz_mobile_dom"/>
</dbReference>
<keyword evidence="9 17" id="KW-0963">Cytoplasm</keyword>
<dbReference type="Gene3D" id="1.10.274.10">
    <property type="entry name" value="PtsI, HPr-binding domain"/>
    <property type="match status" value="1"/>
</dbReference>
<dbReference type="PIRSF" id="PIRSF000732">
    <property type="entry name" value="PTS_enzyme_I"/>
    <property type="match status" value="1"/>
</dbReference>
<organism evidence="24 25">
    <name type="scientific">Snodgrassella alvi</name>
    <dbReference type="NCBI Taxonomy" id="1196083"/>
    <lineage>
        <taxon>Bacteria</taxon>
        <taxon>Pseudomonadati</taxon>
        <taxon>Pseudomonadota</taxon>
        <taxon>Betaproteobacteria</taxon>
        <taxon>Neisseriales</taxon>
        <taxon>Neisseriaceae</taxon>
        <taxon>Snodgrassella</taxon>
    </lineage>
</organism>
<feature type="active site" description="Proton donor" evidence="18">
    <location>
        <position position="508"/>
    </location>
</feature>
<feature type="domain" description="PEP-utilising enzyme C-terminal" evidence="22">
    <location>
        <begin position="257"/>
        <end position="546"/>
    </location>
</feature>
<dbReference type="SUPFAM" id="SSF47831">
    <property type="entry name" value="Enzyme I of the PEP:sugar phosphotransferase system HPr-binding (sub)domain"/>
    <property type="match status" value="1"/>
</dbReference>
<evidence type="ECO:0000256" key="19">
    <source>
        <dbReference type="PIRSR" id="PIRSR000732-2"/>
    </source>
</evidence>
<dbReference type="PANTHER" id="PTHR46244">
    <property type="entry name" value="PHOSPHOENOLPYRUVATE-PROTEIN PHOSPHOTRANSFERASE"/>
    <property type="match status" value="1"/>
</dbReference>
<dbReference type="SUPFAM" id="SSF51621">
    <property type="entry name" value="Phosphoenolpyruvate/pyruvate domain"/>
    <property type="match status" value="1"/>
</dbReference>
<dbReference type="Proteomes" id="UP000230202">
    <property type="component" value="Unassembled WGS sequence"/>
</dbReference>
<keyword evidence="14 17" id="KW-0418">Kinase</keyword>
<evidence type="ECO:0000256" key="14">
    <source>
        <dbReference type="ARBA" id="ARBA00022777"/>
    </source>
</evidence>
<comment type="cofactor">
    <cofactor evidence="2 17 20">
        <name>Mg(2+)</name>
        <dbReference type="ChEBI" id="CHEBI:18420"/>
    </cofactor>
</comment>
<dbReference type="GO" id="GO:0005737">
    <property type="term" value="C:cytoplasm"/>
    <property type="evidence" value="ECO:0007669"/>
    <property type="project" value="UniProtKB-SubCell"/>
</dbReference>
<accession>A0A2N9X9U8</accession>
<dbReference type="Pfam" id="PF05524">
    <property type="entry name" value="PEP-utilisers_N"/>
    <property type="match status" value="1"/>
</dbReference>
<evidence type="ECO:0000259" key="23">
    <source>
        <dbReference type="Pfam" id="PF05524"/>
    </source>
</evidence>
<evidence type="ECO:0000256" key="5">
    <source>
        <dbReference type="ARBA" id="ARBA00007837"/>
    </source>
</evidence>
<dbReference type="GO" id="GO:0016301">
    <property type="term" value="F:kinase activity"/>
    <property type="evidence" value="ECO:0007669"/>
    <property type="project" value="UniProtKB-KW"/>
</dbReference>
<dbReference type="PRINTS" id="PR01736">
    <property type="entry name" value="PHPHTRNFRASE"/>
</dbReference>
<feature type="domain" description="Phosphotransferase system enzyme I N-terminal" evidence="23">
    <location>
        <begin position="6"/>
        <end position="129"/>
    </location>
</feature>
<proteinExistence type="inferred from homology"/>
<evidence type="ECO:0000256" key="20">
    <source>
        <dbReference type="PIRSR" id="PIRSR000732-3"/>
    </source>
</evidence>
<keyword evidence="13 17" id="KW-0479">Metal-binding</keyword>
<comment type="subcellular location">
    <subcellularLocation>
        <location evidence="4 17">Cytoplasm</location>
    </subcellularLocation>
</comment>
<evidence type="ECO:0000256" key="16">
    <source>
        <dbReference type="ARBA" id="ARBA00033235"/>
    </source>
</evidence>
<dbReference type="NCBIfam" id="TIGR01417">
    <property type="entry name" value="PTS_I_fam"/>
    <property type="match status" value="1"/>
</dbReference>
<dbReference type="Pfam" id="PF00391">
    <property type="entry name" value="PEP-utilizers"/>
    <property type="match status" value="1"/>
</dbReference>
<feature type="binding site" evidence="20">
    <location>
        <position position="437"/>
    </location>
    <ligand>
        <name>Mg(2+)</name>
        <dbReference type="ChEBI" id="CHEBI:18420"/>
    </ligand>
</feature>